<sequence>MDLSEDIRRARRRKTQERSREIELDIEIDRDHHHHHYQRPIHRRRRRSSGYLDEHFRELDVSIDERRSRGGYYY</sequence>
<dbReference type="EMBL" id="AZHA01000047">
    <property type="protein sequence ID" value="OAA34889.1"/>
    <property type="molecule type" value="Genomic_DNA"/>
</dbReference>
<accession>A0A166WMF2</accession>
<evidence type="ECO:0000313" key="2">
    <source>
        <dbReference type="Proteomes" id="UP000076863"/>
    </source>
</evidence>
<proteinExistence type="predicted"/>
<gene>
    <name evidence="1" type="ORF">BBO_08976</name>
</gene>
<comment type="caution">
    <text evidence="1">The sequence shown here is derived from an EMBL/GenBank/DDBJ whole genome shotgun (WGS) entry which is preliminary data.</text>
</comment>
<organism evidence="1 2">
    <name type="scientific">Beauveria brongniartii RCEF 3172</name>
    <dbReference type="NCBI Taxonomy" id="1081107"/>
    <lineage>
        <taxon>Eukaryota</taxon>
        <taxon>Fungi</taxon>
        <taxon>Dikarya</taxon>
        <taxon>Ascomycota</taxon>
        <taxon>Pezizomycotina</taxon>
        <taxon>Sordariomycetes</taxon>
        <taxon>Hypocreomycetidae</taxon>
        <taxon>Hypocreales</taxon>
        <taxon>Cordycipitaceae</taxon>
        <taxon>Beauveria</taxon>
        <taxon>Beauveria brongniartii</taxon>
    </lineage>
</organism>
<name>A0A166WMF2_9HYPO</name>
<reference evidence="1 2" key="1">
    <citation type="journal article" date="2016" name="Genome Biol. Evol.">
        <title>Divergent and convergent evolution of fungal pathogenicity.</title>
        <authorList>
            <person name="Shang Y."/>
            <person name="Xiao G."/>
            <person name="Zheng P."/>
            <person name="Cen K."/>
            <person name="Zhan S."/>
            <person name="Wang C."/>
        </authorList>
    </citation>
    <scope>NUCLEOTIDE SEQUENCE [LARGE SCALE GENOMIC DNA]</scope>
    <source>
        <strain evidence="1 2">RCEF 3172</strain>
    </source>
</reference>
<dbReference type="AlphaFoldDB" id="A0A166WMF2"/>
<dbReference type="Proteomes" id="UP000076863">
    <property type="component" value="Unassembled WGS sequence"/>
</dbReference>
<protein>
    <submittedName>
        <fullName evidence="1">Uncharacterized protein</fullName>
    </submittedName>
</protein>
<keyword evidence="2" id="KW-1185">Reference proteome</keyword>
<evidence type="ECO:0000313" key="1">
    <source>
        <dbReference type="EMBL" id="OAA34889.1"/>
    </source>
</evidence>